<gene>
    <name evidence="1" type="ORF">F511_19838</name>
</gene>
<evidence type="ECO:0000313" key="2">
    <source>
        <dbReference type="Proteomes" id="UP000250235"/>
    </source>
</evidence>
<name>A0A2Z7CIG9_9LAMI</name>
<dbReference type="EMBL" id="KQ995369">
    <property type="protein sequence ID" value="KZV46820.1"/>
    <property type="molecule type" value="Genomic_DNA"/>
</dbReference>
<reference evidence="1 2" key="1">
    <citation type="journal article" date="2015" name="Proc. Natl. Acad. Sci. U.S.A.">
        <title>The resurrection genome of Boea hygrometrica: A blueprint for survival of dehydration.</title>
        <authorList>
            <person name="Xiao L."/>
            <person name="Yang G."/>
            <person name="Zhang L."/>
            <person name="Yang X."/>
            <person name="Zhao S."/>
            <person name="Ji Z."/>
            <person name="Zhou Q."/>
            <person name="Hu M."/>
            <person name="Wang Y."/>
            <person name="Chen M."/>
            <person name="Xu Y."/>
            <person name="Jin H."/>
            <person name="Xiao X."/>
            <person name="Hu G."/>
            <person name="Bao F."/>
            <person name="Hu Y."/>
            <person name="Wan P."/>
            <person name="Li L."/>
            <person name="Deng X."/>
            <person name="Kuang T."/>
            <person name="Xiang C."/>
            <person name="Zhu J.K."/>
            <person name="Oliver M.J."/>
            <person name="He Y."/>
        </authorList>
    </citation>
    <scope>NUCLEOTIDE SEQUENCE [LARGE SCALE GENOMIC DNA]</scope>
    <source>
        <strain evidence="2">cv. XS01</strain>
    </source>
</reference>
<accession>A0A2Z7CIG9</accession>
<dbReference type="AlphaFoldDB" id="A0A2Z7CIG9"/>
<keyword evidence="2" id="KW-1185">Reference proteome</keyword>
<evidence type="ECO:0000313" key="1">
    <source>
        <dbReference type="EMBL" id="KZV46820.1"/>
    </source>
</evidence>
<organism evidence="1 2">
    <name type="scientific">Dorcoceras hygrometricum</name>
    <dbReference type="NCBI Taxonomy" id="472368"/>
    <lineage>
        <taxon>Eukaryota</taxon>
        <taxon>Viridiplantae</taxon>
        <taxon>Streptophyta</taxon>
        <taxon>Embryophyta</taxon>
        <taxon>Tracheophyta</taxon>
        <taxon>Spermatophyta</taxon>
        <taxon>Magnoliopsida</taxon>
        <taxon>eudicotyledons</taxon>
        <taxon>Gunneridae</taxon>
        <taxon>Pentapetalae</taxon>
        <taxon>asterids</taxon>
        <taxon>lamiids</taxon>
        <taxon>Lamiales</taxon>
        <taxon>Gesneriaceae</taxon>
        <taxon>Didymocarpoideae</taxon>
        <taxon>Trichosporeae</taxon>
        <taxon>Loxocarpinae</taxon>
        <taxon>Dorcoceras</taxon>
    </lineage>
</organism>
<proteinExistence type="predicted"/>
<sequence>MSSFERDLVELRSLVMRSCSYPWFKLPVAIQISRACFVVIVAQKYKVPAVFERCVNFWNLVVAIFGAKLLTVRYCSGVNAGQPYCSSLLVELESAEVM</sequence>
<dbReference type="Proteomes" id="UP000250235">
    <property type="component" value="Unassembled WGS sequence"/>
</dbReference>
<protein>
    <submittedName>
        <fullName evidence="1">Uncharacterized protein</fullName>
    </submittedName>
</protein>